<proteinExistence type="predicted"/>
<name>G0HT85_HALHT</name>
<evidence type="ECO:0000313" key="1">
    <source>
        <dbReference type="EMBL" id="AEM57301.1"/>
    </source>
</evidence>
<protein>
    <submittedName>
        <fullName evidence="1">Uncharacterized protein</fullName>
    </submittedName>
</protein>
<organism evidence="1 2">
    <name type="scientific">Haloarcula hispanica (strain ATCC 33960 / DSM 4426 / JCM 8911 / NBRC 102182 / NCIMB 2187 / VKM B-1755)</name>
    <dbReference type="NCBI Taxonomy" id="634497"/>
    <lineage>
        <taxon>Archaea</taxon>
        <taxon>Methanobacteriati</taxon>
        <taxon>Methanobacteriota</taxon>
        <taxon>Stenosarchaea group</taxon>
        <taxon>Halobacteria</taxon>
        <taxon>Halobacteriales</taxon>
        <taxon>Haloarculaceae</taxon>
        <taxon>Haloarcula</taxon>
    </lineage>
</organism>
<accession>G0HT85</accession>
<dbReference type="HOGENOM" id="CLU_2243742_0_0_2"/>
<dbReference type="KEGG" id="hhi:HAH_1698"/>
<dbReference type="AlphaFoldDB" id="G0HT85"/>
<reference evidence="1 2" key="1">
    <citation type="journal article" date="2011" name="J. Bacteriol.">
        <title>Complete genome sequence of Haloarcula hispanica, a model haloarchaeon for studying genetics, metabolism, and virus-host interaction.</title>
        <authorList>
            <person name="Liu H."/>
            <person name="Wu Z."/>
            <person name="Li M."/>
            <person name="Zhang F."/>
            <person name="Zheng H."/>
            <person name="Han J."/>
            <person name="Liu J."/>
            <person name="Zhou J."/>
            <person name="Wang S."/>
            <person name="Xiang H."/>
        </authorList>
    </citation>
    <scope>NUCLEOTIDE SEQUENCE [LARGE SCALE GENOMIC DNA]</scope>
    <source>
        <strain evidence="2">ATCC 33960 / DSM 4426 / JCM 8911 / NBRC 102182 / NCIMB 2187 / VKM B-1755</strain>
    </source>
</reference>
<evidence type="ECO:0000313" key="2">
    <source>
        <dbReference type="Proteomes" id="UP000005629"/>
    </source>
</evidence>
<dbReference type="Proteomes" id="UP000005629">
    <property type="component" value="Chromosome I"/>
</dbReference>
<gene>
    <name evidence="1" type="ordered locus">HAH_1698</name>
</gene>
<dbReference type="EMBL" id="CP002921">
    <property type="protein sequence ID" value="AEM57301.1"/>
    <property type="molecule type" value="Genomic_DNA"/>
</dbReference>
<sequence length="104" mass="12677">MKWRVKEHDRPNSNEILEQLRNDEWDYSRDDLMCKEVMWFLSVEEDMNTKQVFQFLIENTDELFTKNDVTMSLRWYGLIPSHGPPLQQRATSILDIMSFNWEFK</sequence>